<dbReference type="EMBL" id="JABFUD020000023">
    <property type="protein sequence ID" value="KAI5061773.1"/>
    <property type="molecule type" value="Genomic_DNA"/>
</dbReference>
<sequence length="431" mass="46655">MDCSGRGRLSLYRLSSLGHQTFDIYERDPSVWTGKTNFKAKSSHLAAPSVQLHEVEATEHNVGGVAEKIAQSIMVEENGYEEGWKVNVTTRSKLSDSAKVSQVLLATSPQSTLAGVSSSWDHVSPSAGSTGDISSGVSSPPTPVSASHVRTAEKDALDLLYAELLRLKMEDEIKVREQHLMHLKQQQLLWKIRQRQTHDVSSQSLGLSKPTHMNAPYRTPMYSSNDNGSGPAFGYYRSKLTRSCDQEFNQGRHKHTNGPASSSRSRATVAGQCTSSHVQGQGPGAALSLNGRHHNSKVVSAGLRAVFLGAPGARESGGTGVFLPRRVGSAHDSKRKPACSTVLLPSRIVQALNLNVEDTLACSLNPSTPVSMRRVFSRHANHTSSSAPDRMSPAEVQVEQYAGVESKWVSAFASTLQEVAPDVCLPTEWTY</sequence>
<proteinExistence type="predicted"/>
<dbReference type="EMBL" id="JABFUD020000023">
    <property type="protein sequence ID" value="KAI5061518.1"/>
    <property type="molecule type" value="Genomic_DNA"/>
</dbReference>
<gene>
    <name evidence="2" type="ORF">GOP47_0024023</name>
    <name evidence="3" type="ORF">GOP47_0024278</name>
</gene>
<comment type="caution">
    <text evidence="2">The sequence shown here is derived from an EMBL/GenBank/DDBJ whole genome shotgun (WGS) entry which is preliminary data.</text>
</comment>
<feature type="compositionally biased region" description="Polar residues" evidence="1">
    <location>
        <begin position="114"/>
        <end position="133"/>
    </location>
</feature>
<dbReference type="PANTHER" id="PTHR33356">
    <property type="entry name" value="TIP41-LIKE PROTEIN"/>
    <property type="match status" value="1"/>
</dbReference>
<feature type="compositionally biased region" description="Low complexity" evidence="1">
    <location>
        <begin position="134"/>
        <end position="149"/>
    </location>
</feature>
<keyword evidence="4" id="KW-1185">Reference proteome</keyword>
<name>A0A9D4U5T5_ADICA</name>
<evidence type="ECO:0000313" key="4">
    <source>
        <dbReference type="Proteomes" id="UP000886520"/>
    </source>
</evidence>
<accession>A0A9D4U5T5</accession>
<dbReference type="PANTHER" id="PTHR33356:SF5">
    <property type="entry name" value="TIP41-LIKE PROTEIN"/>
    <property type="match status" value="1"/>
</dbReference>
<dbReference type="Proteomes" id="UP000886520">
    <property type="component" value="Chromosome 23"/>
</dbReference>
<feature type="region of interest" description="Disordered" evidence="1">
    <location>
        <begin position="114"/>
        <end position="149"/>
    </location>
</feature>
<evidence type="ECO:0000256" key="1">
    <source>
        <dbReference type="SAM" id="MobiDB-lite"/>
    </source>
</evidence>
<evidence type="ECO:0000313" key="3">
    <source>
        <dbReference type="EMBL" id="KAI5061773.1"/>
    </source>
</evidence>
<protein>
    <submittedName>
        <fullName evidence="2">Uncharacterized protein</fullName>
    </submittedName>
</protein>
<reference evidence="2" key="1">
    <citation type="submission" date="2021-01" db="EMBL/GenBank/DDBJ databases">
        <title>Adiantum capillus-veneris genome.</title>
        <authorList>
            <person name="Fang Y."/>
            <person name="Liao Q."/>
        </authorList>
    </citation>
    <scope>NUCLEOTIDE SEQUENCE</scope>
    <source>
        <strain evidence="2">H3</strain>
        <tissue evidence="2">Leaf</tissue>
    </source>
</reference>
<evidence type="ECO:0000313" key="2">
    <source>
        <dbReference type="EMBL" id="KAI5061518.1"/>
    </source>
</evidence>
<dbReference type="OrthoDB" id="1931548at2759"/>
<organism evidence="2 4">
    <name type="scientific">Adiantum capillus-veneris</name>
    <name type="common">Maidenhair fern</name>
    <dbReference type="NCBI Taxonomy" id="13818"/>
    <lineage>
        <taxon>Eukaryota</taxon>
        <taxon>Viridiplantae</taxon>
        <taxon>Streptophyta</taxon>
        <taxon>Embryophyta</taxon>
        <taxon>Tracheophyta</taxon>
        <taxon>Polypodiopsida</taxon>
        <taxon>Polypodiidae</taxon>
        <taxon>Polypodiales</taxon>
        <taxon>Pteridineae</taxon>
        <taxon>Pteridaceae</taxon>
        <taxon>Vittarioideae</taxon>
        <taxon>Adiantum</taxon>
    </lineage>
</organism>
<feature type="region of interest" description="Disordered" evidence="1">
    <location>
        <begin position="201"/>
        <end position="228"/>
    </location>
</feature>
<dbReference type="AlphaFoldDB" id="A0A9D4U5T5"/>